<evidence type="ECO:0000256" key="2">
    <source>
        <dbReference type="ARBA" id="ARBA00022475"/>
    </source>
</evidence>
<dbReference type="PANTHER" id="PTHR28259:SF1">
    <property type="entry name" value="FLUORIDE EXPORT PROTEIN 1-RELATED"/>
    <property type="match status" value="1"/>
</dbReference>
<protein>
    <recommendedName>
        <fullName evidence="12">Fluoride-specific ion channel FluC</fullName>
    </recommendedName>
</protein>
<dbReference type="GO" id="GO:0062054">
    <property type="term" value="F:fluoride channel activity"/>
    <property type="evidence" value="ECO:0007669"/>
    <property type="project" value="UniProtKB-UniRule"/>
</dbReference>
<comment type="subcellular location">
    <subcellularLocation>
        <location evidence="1 12">Cell membrane</location>
        <topology evidence="1 12">Multi-pass membrane protein</topology>
    </subcellularLocation>
</comment>
<accession>A0A4R3J8B4</accession>
<feature type="transmembrane region" description="Helical" evidence="12">
    <location>
        <begin position="72"/>
        <end position="95"/>
    </location>
</feature>
<reference evidence="13 14" key="1">
    <citation type="submission" date="2019-03" db="EMBL/GenBank/DDBJ databases">
        <title>Genomic Encyclopedia of Type Strains, Phase IV (KMG-IV): sequencing the most valuable type-strain genomes for metagenomic binning, comparative biology and taxonomic classification.</title>
        <authorList>
            <person name="Goeker M."/>
        </authorList>
    </citation>
    <scope>NUCLEOTIDE SEQUENCE [LARGE SCALE GENOMIC DNA]</scope>
    <source>
        <strain evidence="13 14">DSM 101688</strain>
    </source>
</reference>
<evidence type="ECO:0000256" key="5">
    <source>
        <dbReference type="ARBA" id="ARBA00022989"/>
    </source>
</evidence>
<dbReference type="RefSeq" id="WP_243644776.1">
    <property type="nucleotide sequence ID" value="NZ_CP119676.1"/>
</dbReference>
<keyword evidence="5 12" id="KW-1133">Transmembrane helix</keyword>
<keyword evidence="14" id="KW-1185">Reference proteome</keyword>
<keyword evidence="9 12" id="KW-0407">Ion channel</keyword>
<feature type="transmembrane region" description="Helical" evidence="12">
    <location>
        <begin position="43"/>
        <end position="65"/>
    </location>
</feature>
<keyword evidence="3" id="KW-0997">Cell inner membrane</keyword>
<evidence type="ECO:0000256" key="3">
    <source>
        <dbReference type="ARBA" id="ARBA00022519"/>
    </source>
</evidence>
<evidence type="ECO:0000256" key="9">
    <source>
        <dbReference type="ARBA" id="ARBA00023303"/>
    </source>
</evidence>
<keyword evidence="6 12" id="KW-0915">Sodium</keyword>
<keyword evidence="8 12" id="KW-0472">Membrane</keyword>
<dbReference type="InterPro" id="IPR003691">
    <property type="entry name" value="FluC"/>
</dbReference>
<feature type="binding site" evidence="12">
    <location>
        <position position="80"/>
    </location>
    <ligand>
        <name>Na(+)</name>
        <dbReference type="ChEBI" id="CHEBI:29101"/>
        <note>structural</note>
    </ligand>
</feature>
<feature type="transmembrane region" description="Helical" evidence="12">
    <location>
        <begin position="107"/>
        <end position="130"/>
    </location>
</feature>
<organism evidence="13 14">
    <name type="scientific">Varunaivibrio sulfuroxidans</name>
    <dbReference type="NCBI Taxonomy" id="1773489"/>
    <lineage>
        <taxon>Bacteria</taxon>
        <taxon>Pseudomonadati</taxon>
        <taxon>Pseudomonadota</taxon>
        <taxon>Alphaproteobacteria</taxon>
        <taxon>Rhodospirillales</taxon>
        <taxon>Magnetovibrionaceae</taxon>
        <taxon>Varunaivibrio</taxon>
    </lineage>
</organism>
<evidence type="ECO:0000313" key="14">
    <source>
        <dbReference type="Proteomes" id="UP000295304"/>
    </source>
</evidence>
<gene>
    <name evidence="12" type="primary">fluC</name>
    <name evidence="12" type="synonym">crcB</name>
    <name evidence="13" type="ORF">EDD55_10632</name>
</gene>
<dbReference type="PANTHER" id="PTHR28259">
    <property type="entry name" value="FLUORIDE EXPORT PROTEIN 1-RELATED"/>
    <property type="match status" value="1"/>
</dbReference>
<evidence type="ECO:0000256" key="8">
    <source>
        <dbReference type="ARBA" id="ARBA00023136"/>
    </source>
</evidence>
<feature type="binding site" evidence="12">
    <location>
        <position position="83"/>
    </location>
    <ligand>
        <name>Na(+)</name>
        <dbReference type="ChEBI" id="CHEBI:29101"/>
        <note>structural</note>
    </ligand>
</feature>
<keyword evidence="4 12" id="KW-0812">Transmembrane</keyword>
<dbReference type="GO" id="GO:0046872">
    <property type="term" value="F:metal ion binding"/>
    <property type="evidence" value="ECO:0007669"/>
    <property type="project" value="UniProtKB-KW"/>
</dbReference>
<dbReference type="NCBIfam" id="TIGR00494">
    <property type="entry name" value="crcB"/>
    <property type="match status" value="1"/>
</dbReference>
<evidence type="ECO:0000256" key="7">
    <source>
        <dbReference type="ARBA" id="ARBA00023065"/>
    </source>
</evidence>
<sequence>MQALSPVMILAVALGGSAGAVVRYVVMSVIGHWYHGGLPLATLAVNLVGSFILGALIETMALMWSPSPALRAFLVVGTLGAFTTFSTFSMDMFFLMERGEFMPLAGYVLSSVIFGFLAFWGGMAALRLLIS</sequence>
<evidence type="ECO:0000313" key="13">
    <source>
        <dbReference type="EMBL" id="TCS62078.1"/>
    </source>
</evidence>
<keyword evidence="2 12" id="KW-1003">Cell membrane</keyword>
<dbReference type="GO" id="GO:0140114">
    <property type="term" value="P:cellular detoxification of fluoride"/>
    <property type="evidence" value="ECO:0007669"/>
    <property type="project" value="UniProtKB-UniRule"/>
</dbReference>
<evidence type="ECO:0000256" key="4">
    <source>
        <dbReference type="ARBA" id="ARBA00022692"/>
    </source>
</evidence>
<name>A0A4R3J8B4_9PROT</name>
<evidence type="ECO:0000256" key="6">
    <source>
        <dbReference type="ARBA" id="ARBA00023053"/>
    </source>
</evidence>
<dbReference type="HAMAP" id="MF_00454">
    <property type="entry name" value="FluC"/>
    <property type="match status" value="1"/>
</dbReference>
<evidence type="ECO:0000256" key="10">
    <source>
        <dbReference type="ARBA" id="ARBA00035120"/>
    </source>
</evidence>
<dbReference type="AlphaFoldDB" id="A0A4R3J8B4"/>
<dbReference type="GO" id="GO:0005886">
    <property type="term" value="C:plasma membrane"/>
    <property type="evidence" value="ECO:0007669"/>
    <property type="project" value="UniProtKB-SubCell"/>
</dbReference>
<comment type="caution">
    <text evidence="13">The sequence shown here is derived from an EMBL/GenBank/DDBJ whole genome shotgun (WGS) entry which is preliminary data.</text>
</comment>
<comment type="similarity">
    <text evidence="10 12">Belongs to the fluoride channel Fluc/FEX (TC 1.A.43) family.</text>
</comment>
<comment type="function">
    <text evidence="12">Fluoride-specific ion channel. Important for reducing fluoride concentration in the cell, thus reducing its toxicity.</text>
</comment>
<proteinExistence type="inferred from homology"/>
<dbReference type="Proteomes" id="UP000295304">
    <property type="component" value="Unassembled WGS sequence"/>
</dbReference>
<evidence type="ECO:0000256" key="12">
    <source>
        <dbReference type="HAMAP-Rule" id="MF_00454"/>
    </source>
</evidence>
<comment type="catalytic activity">
    <reaction evidence="11">
        <text>fluoride(in) = fluoride(out)</text>
        <dbReference type="Rhea" id="RHEA:76159"/>
        <dbReference type="ChEBI" id="CHEBI:17051"/>
    </reaction>
    <physiologicalReaction direction="left-to-right" evidence="11">
        <dbReference type="Rhea" id="RHEA:76160"/>
    </physiologicalReaction>
</comment>
<evidence type="ECO:0000256" key="11">
    <source>
        <dbReference type="ARBA" id="ARBA00035585"/>
    </source>
</evidence>
<dbReference type="Pfam" id="PF02537">
    <property type="entry name" value="CRCB"/>
    <property type="match status" value="1"/>
</dbReference>
<comment type="activity regulation">
    <text evidence="12">Na(+) is not transported, but it plays an essential structural role and its presence is essential for fluoride channel function.</text>
</comment>
<keyword evidence="12" id="KW-0813">Transport</keyword>
<keyword evidence="12" id="KW-0479">Metal-binding</keyword>
<keyword evidence="7 12" id="KW-0406">Ion transport</keyword>
<dbReference type="EMBL" id="SLZW01000006">
    <property type="protein sequence ID" value="TCS62078.1"/>
    <property type="molecule type" value="Genomic_DNA"/>
</dbReference>
<evidence type="ECO:0000256" key="1">
    <source>
        <dbReference type="ARBA" id="ARBA00004651"/>
    </source>
</evidence>